<organism evidence="1 2">
    <name type="scientific">Auriscalpium vulgare</name>
    <dbReference type="NCBI Taxonomy" id="40419"/>
    <lineage>
        <taxon>Eukaryota</taxon>
        <taxon>Fungi</taxon>
        <taxon>Dikarya</taxon>
        <taxon>Basidiomycota</taxon>
        <taxon>Agaricomycotina</taxon>
        <taxon>Agaricomycetes</taxon>
        <taxon>Russulales</taxon>
        <taxon>Auriscalpiaceae</taxon>
        <taxon>Auriscalpium</taxon>
    </lineage>
</organism>
<dbReference type="Proteomes" id="UP000814033">
    <property type="component" value="Unassembled WGS sequence"/>
</dbReference>
<evidence type="ECO:0000313" key="2">
    <source>
        <dbReference type="Proteomes" id="UP000814033"/>
    </source>
</evidence>
<gene>
    <name evidence="1" type="ORF">FA95DRAFT_715037</name>
</gene>
<comment type="caution">
    <text evidence="1">The sequence shown here is derived from an EMBL/GenBank/DDBJ whole genome shotgun (WGS) entry which is preliminary data.</text>
</comment>
<accession>A0ACB8RB97</accession>
<proteinExistence type="predicted"/>
<name>A0ACB8RB97_9AGAM</name>
<sequence length="229" mass="25284">MCSSCDQSQPHTFKMPNGQVHKSWHATLVVTRPVIREEANLRRPFIPLVLDGLMGLTAENVREEKSDNATFSSSDSDGDDDSDGGRSPRYDPDESAVPLVVEPLAVSPLQVGKDKFTCSNCSQVLTGTRFVYSPEGGGLAMCPDCERNTRAAFCEVGALPAEYHIMFRLILPLPEDSTVEVERQEVASAEQETVQLRKSVEEMGTRLAAMEARFSNVEYKLDTLLRLLS</sequence>
<reference evidence="1" key="2">
    <citation type="journal article" date="2022" name="New Phytol.">
        <title>Evolutionary transition to the ectomycorrhizal habit in the genomes of a hyperdiverse lineage of mushroom-forming fungi.</title>
        <authorList>
            <person name="Looney B."/>
            <person name="Miyauchi S."/>
            <person name="Morin E."/>
            <person name="Drula E."/>
            <person name="Courty P.E."/>
            <person name="Kohler A."/>
            <person name="Kuo A."/>
            <person name="LaButti K."/>
            <person name="Pangilinan J."/>
            <person name="Lipzen A."/>
            <person name="Riley R."/>
            <person name="Andreopoulos W."/>
            <person name="He G."/>
            <person name="Johnson J."/>
            <person name="Nolan M."/>
            <person name="Tritt A."/>
            <person name="Barry K.W."/>
            <person name="Grigoriev I.V."/>
            <person name="Nagy L.G."/>
            <person name="Hibbett D."/>
            <person name="Henrissat B."/>
            <person name="Matheny P.B."/>
            <person name="Labbe J."/>
            <person name="Martin F.M."/>
        </authorList>
    </citation>
    <scope>NUCLEOTIDE SEQUENCE</scope>
    <source>
        <strain evidence="1">FP105234-sp</strain>
    </source>
</reference>
<protein>
    <submittedName>
        <fullName evidence="1">Uncharacterized protein</fullName>
    </submittedName>
</protein>
<evidence type="ECO:0000313" key="1">
    <source>
        <dbReference type="EMBL" id="KAI0041240.1"/>
    </source>
</evidence>
<keyword evidence="2" id="KW-1185">Reference proteome</keyword>
<reference evidence="1" key="1">
    <citation type="submission" date="2021-02" db="EMBL/GenBank/DDBJ databases">
        <authorList>
            <consortium name="DOE Joint Genome Institute"/>
            <person name="Ahrendt S."/>
            <person name="Looney B.P."/>
            <person name="Miyauchi S."/>
            <person name="Morin E."/>
            <person name="Drula E."/>
            <person name="Courty P.E."/>
            <person name="Chicoki N."/>
            <person name="Fauchery L."/>
            <person name="Kohler A."/>
            <person name="Kuo A."/>
            <person name="Labutti K."/>
            <person name="Pangilinan J."/>
            <person name="Lipzen A."/>
            <person name="Riley R."/>
            <person name="Andreopoulos W."/>
            <person name="He G."/>
            <person name="Johnson J."/>
            <person name="Barry K.W."/>
            <person name="Grigoriev I.V."/>
            <person name="Nagy L."/>
            <person name="Hibbett D."/>
            <person name="Henrissat B."/>
            <person name="Matheny P.B."/>
            <person name="Labbe J."/>
            <person name="Martin F."/>
        </authorList>
    </citation>
    <scope>NUCLEOTIDE SEQUENCE</scope>
    <source>
        <strain evidence="1">FP105234-sp</strain>
    </source>
</reference>
<dbReference type="EMBL" id="MU276135">
    <property type="protein sequence ID" value="KAI0041240.1"/>
    <property type="molecule type" value="Genomic_DNA"/>
</dbReference>